<dbReference type="PANTHER" id="PTHR46112:SF2">
    <property type="entry name" value="XAA-PRO AMINOPEPTIDASE P-RELATED"/>
    <property type="match status" value="1"/>
</dbReference>
<accession>A0A4U6RI10</accession>
<dbReference type="GO" id="GO:0004177">
    <property type="term" value="F:aminopeptidase activity"/>
    <property type="evidence" value="ECO:0007669"/>
    <property type="project" value="UniProtKB-KW"/>
</dbReference>
<comment type="caution">
    <text evidence="3">The sequence shown here is derived from an EMBL/GenBank/DDBJ whole genome shotgun (WGS) entry which is preliminary data.</text>
</comment>
<keyword evidence="3" id="KW-0031">Aminopeptidase</keyword>
<name>A0A4U6RI10_BRAEL</name>
<dbReference type="InterPro" id="IPR036005">
    <property type="entry name" value="Creatinase/aminopeptidase-like"/>
</dbReference>
<gene>
    <name evidence="3" type="ORF">FDV58_34290</name>
</gene>
<dbReference type="Proteomes" id="UP000305095">
    <property type="component" value="Unassembled WGS sequence"/>
</dbReference>
<evidence type="ECO:0000259" key="1">
    <source>
        <dbReference type="Pfam" id="PF00557"/>
    </source>
</evidence>
<dbReference type="SUPFAM" id="SSF55920">
    <property type="entry name" value="Creatinase/aminopeptidase"/>
    <property type="match status" value="1"/>
</dbReference>
<feature type="domain" description="Creatinase N-terminal" evidence="2">
    <location>
        <begin position="16"/>
        <end position="151"/>
    </location>
</feature>
<evidence type="ECO:0000259" key="2">
    <source>
        <dbReference type="Pfam" id="PF01321"/>
    </source>
</evidence>
<organism evidence="3 4">
    <name type="scientific">Bradyrhizobium elkanii</name>
    <dbReference type="NCBI Taxonomy" id="29448"/>
    <lineage>
        <taxon>Bacteria</taxon>
        <taxon>Pseudomonadati</taxon>
        <taxon>Pseudomonadota</taxon>
        <taxon>Alphaproteobacteria</taxon>
        <taxon>Hyphomicrobiales</taxon>
        <taxon>Nitrobacteraceae</taxon>
        <taxon>Bradyrhizobium</taxon>
    </lineage>
</organism>
<dbReference type="InterPro" id="IPR050659">
    <property type="entry name" value="Peptidase_M24B"/>
</dbReference>
<proteinExistence type="predicted"/>
<dbReference type="Pfam" id="PF00557">
    <property type="entry name" value="Peptidase_M24"/>
    <property type="match status" value="1"/>
</dbReference>
<dbReference type="InterPro" id="IPR000587">
    <property type="entry name" value="Creatinase_N"/>
</dbReference>
<evidence type="ECO:0000313" key="3">
    <source>
        <dbReference type="EMBL" id="TKV74067.1"/>
    </source>
</evidence>
<dbReference type="CDD" id="cd01066">
    <property type="entry name" value="APP_MetAP"/>
    <property type="match status" value="1"/>
</dbReference>
<dbReference type="SUPFAM" id="SSF53092">
    <property type="entry name" value="Creatinase/prolidase N-terminal domain"/>
    <property type="match status" value="1"/>
</dbReference>
<evidence type="ECO:0000313" key="4">
    <source>
        <dbReference type="Proteomes" id="UP000305095"/>
    </source>
</evidence>
<dbReference type="Pfam" id="PF01321">
    <property type="entry name" value="Creatinase_N"/>
    <property type="match status" value="1"/>
</dbReference>
<dbReference type="RefSeq" id="WP_137483044.1">
    <property type="nucleotide sequence ID" value="NZ_SZZP01000028.1"/>
</dbReference>
<dbReference type="Gene3D" id="3.40.350.10">
    <property type="entry name" value="Creatinase/prolidase N-terminal domain"/>
    <property type="match status" value="1"/>
</dbReference>
<dbReference type="InterPro" id="IPR029149">
    <property type="entry name" value="Creatin/AminoP/Spt16_N"/>
</dbReference>
<dbReference type="PANTHER" id="PTHR46112">
    <property type="entry name" value="AMINOPEPTIDASE"/>
    <property type="match status" value="1"/>
</dbReference>
<dbReference type="AlphaFoldDB" id="A0A4U6RI10"/>
<keyword evidence="3" id="KW-0645">Protease</keyword>
<keyword evidence="3" id="KW-0378">Hydrolase</keyword>
<feature type="domain" description="Peptidase M24" evidence="1">
    <location>
        <begin position="159"/>
        <end position="359"/>
    </location>
</feature>
<sequence>MAGNRQAFSTEEFRVRVRRVHAEMERQDIDLLLIHAPENIYYLTGYQTSGYFAYQVALVARGRDPELLVRFLERGNVNEYSWLDRAETWREGDNLIESTLRCAQSLGSHKTVGLEKQSWFLTAAMSEALSAGFAGARVVDGSRVVPQVRLIKSEAEIRYLRRASEIAEIEQRAALAAMRDGVLETQVAAAVFNVGVKAGCEYTGLPHHVMSGYRYDIGHANWLPKPIVRGELTLLELYGCVERYHATQMRTISVGPVSDEVRRAADIVIEAQDAALAAMRPGASAREIDALVRRPVRKIKPEYYNRTGYSTGIGFPPRTAEWDVLDFNEQEDWVIKEGMVFHMLAFACGFGISETVAVTPSGIERLTHSNQRELCVVT</sequence>
<dbReference type="Gene3D" id="3.90.230.10">
    <property type="entry name" value="Creatinase/methionine aminopeptidase superfamily"/>
    <property type="match status" value="1"/>
</dbReference>
<dbReference type="InterPro" id="IPR000994">
    <property type="entry name" value="Pept_M24"/>
</dbReference>
<protein>
    <submittedName>
        <fullName evidence="3">Aminopeptidase P family protein</fullName>
    </submittedName>
</protein>
<dbReference type="EMBL" id="SZZP01000028">
    <property type="protein sequence ID" value="TKV74067.1"/>
    <property type="molecule type" value="Genomic_DNA"/>
</dbReference>
<reference evidence="3 4" key="1">
    <citation type="submission" date="2019-05" db="EMBL/GenBank/DDBJ databases">
        <title>Draft Genome of Bradyrhizobium elkanii strain SEMIA 938, Used in Commercial Inoculants for Lupinus spp. in Brazil.</title>
        <authorList>
            <person name="Hungria M."/>
            <person name="Delamuta J.R.M."/>
            <person name="Ribeiro R.A."/>
            <person name="Nogueira M.A."/>
        </authorList>
    </citation>
    <scope>NUCLEOTIDE SEQUENCE [LARGE SCALE GENOMIC DNA]</scope>
    <source>
        <strain evidence="3 4">Semia 938</strain>
    </source>
</reference>